<protein>
    <submittedName>
        <fullName evidence="1">Uncharacterized protein</fullName>
    </submittedName>
</protein>
<keyword evidence="2" id="KW-1185">Reference proteome</keyword>
<proteinExistence type="predicted"/>
<evidence type="ECO:0000313" key="2">
    <source>
        <dbReference type="Proteomes" id="UP000000602"/>
    </source>
</evidence>
<evidence type="ECO:0000313" key="1">
    <source>
        <dbReference type="EMBL" id="CAG36444.1"/>
    </source>
</evidence>
<dbReference type="EMBL" id="CR522870">
    <property type="protein sequence ID" value="CAG36444.1"/>
    <property type="molecule type" value="Genomic_DNA"/>
</dbReference>
<sequence>MLLPCPLPLCIFKEFNCSGGNFFFIKFIFFGGVVEKFLYLTEVEWADTWVNGGGIPILLASSYLSEKREGIFTPDENLIHKSSFPIPELRQFGIHIEGVQGLNMSNNSFNGRKMPELRNASYYHEDGLILSFCDVFSVEIARKMGKKVCVKIFNIENLGKVIDKQVGSKGIMRNCKYTYDHQRNHFLKSKEDEWQREYRLFWKKEDSVRVEIPTGTAELVTILE</sequence>
<dbReference type="KEGG" id="dps:DP1715"/>
<dbReference type="eggNOG" id="ENOG5030IHN">
    <property type="taxonomic scope" value="Bacteria"/>
</dbReference>
<gene>
    <name evidence="1" type="ordered locus">DP1715</name>
</gene>
<dbReference type="Proteomes" id="UP000000602">
    <property type="component" value="Chromosome"/>
</dbReference>
<dbReference type="HOGENOM" id="CLU_1233412_0_0_7"/>
<reference evidence="2" key="1">
    <citation type="journal article" date="2004" name="Environ. Microbiol.">
        <title>The genome of Desulfotalea psychrophila, a sulfate-reducing bacterium from permanently cold Arctic sediments.</title>
        <authorList>
            <person name="Rabus R."/>
            <person name="Ruepp A."/>
            <person name="Frickey T."/>
            <person name="Rattei T."/>
            <person name="Fartmann B."/>
            <person name="Stark M."/>
            <person name="Bauer M."/>
            <person name="Zibat A."/>
            <person name="Lombardot T."/>
            <person name="Becker I."/>
            <person name="Amann J."/>
            <person name="Gellner K."/>
            <person name="Teeling H."/>
            <person name="Leuschner W.D."/>
            <person name="Gloeckner F.-O."/>
            <person name="Lupas A.N."/>
            <person name="Amann R."/>
            <person name="Klenk H.-P."/>
        </authorList>
    </citation>
    <scope>NUCLEOTIDE SEQUENCE [LARGE SCALE GENOMIC DNA]</scope>
    <source>
        <strain evidence="2">DSM 12343 / LSv54</strain>
    </source>
</reference>
<name>Q6AMI1_DESPS</name>
<organism evidence="1 2">
    <name type="scientific">Desulfotalea psychrophila (strain LSv54 / DSM 12343)</name>
    <dbReference type="NCBI Taxonomy" id="177439"/>
    <lineage>
        <taxon>Bacteria</taxon>
        <taxon>Pseudomonadati</taxon>
        <taxon>Thermodesulfobacteriota</taxon>
        <taxon>Desulfobulbia</taxon>
        <taxon>Desulfobulbales</taxon>
        <taxon>Desulfocapsaceae</taxon>
        <taxon>Desulfotalea</taxon>
    </lineage>
</organism>
<accession>Q6AMI1</accession>
<dbReference type="AlphaFoldDB" id="Q6AMI1"/>
<dbReference type="STRING" id="177439.DP1715"/>